<dbReference type="AlphaFoldDB" id="A0A0F9RT83"/>
<evidence type="ECO:0000259" key="1">
    <source>
        <dbReference type="SMART" id="SM00507"/>
    </source>
</evidence>
<comment type="caution">
    <text evidence="2">The sequence shown here is derived from an EMBL/GenBank/DDBJ whole genome shotgun (WGS) entry which is preliminary data.</text>
</comment>
<protein>
    <recommendedName>
        <fullName evidence="1">HNH nuclease domain-containing protein</fullName>
    </recommendedName>
</protein>
<proteinExistence type="predicted"/>
<reference evidence="2" key="1">
    <citation type="journal article" date="2015" name="Nature">
        <title>Complex archaea that bridge the gap between prokaryotes and eukaryotes.</title>
        <authorList>
            <person name="Spang A."/>
            <person name="Saw J.H."/>
            <person name="Jorgensen S.L."/>
            <person name="Zaremba-Niedzwiedzka K."/>
            <person name="Martijn J."/>
            <person name="Lind A.E."/>
            <person name="van Eijk R."/>
            <person name="Schleper C."/>
            <person name="Guy L."/>
            <person name="Ettema T.J."/>
        </authorList>
    </citation>
    <scope>NUCLEOTIDE SEQUENCE</scope>
</reference>
<name>A0A0F9RT83_9ZZZZ</name>
<dbReference type="SMART" id="SM00507">
    <property type="entry name" value="HNHc"/>
    <property type="match status" value="2"/>
</dbReference>
<organism evidence="2">
    <name type="scientific">marine sediment metagenome</name>
    <dbReference type="NCBI Taxonomy" id="412755"/>
    <lineage>
        <taxon>unclassified sequences</taxon>
        <taxon>metagenomes</taxon>
        <taxon>ecological metagenomes</taxon>
    </lineage>
</organism>
<feature type="domain" description="HNH nuclease" evidence="1">
    <location>
        <begin position="175"/>
        <end position="245"/>
    </location>
</feature>
<dbReference type="InterPro" id="IPR003615">
    <property type="entry name" value="HNH_nuc"/>
</dbReference>
<sequence length="349" mass="41211">MSMVATQVVETVRVCRACGVEKPIEEFSTTYLKWRLRTCKPCVSLQRKEHYQKHAETIIASSRAYYRGHRESAKRRCAIYYSEHREAICSQMREYHRKHGSEYYQKHQETRRQQTRDYYAAHRAENLRLYGIPTLPRHAEQIRKRTSEARTRNRRVYGTAKAPYELEQQKQNYIRLRTKALEYYGGKCECCGENRYDTLTFDHIEGNGHKSGIRGVRLVYDSIREYEESGYPNNKYRILCWNCNTSRGFYRYCPHEGYVKWDINRGRRLKTEVIEAYGGQCAFCGESHPEFLTIDHINGGGVQHRASLGNGVTTIYVWLKRQSWPKDEYRLLCANCNCSVKRNKWSRGG</sequence>
<evidence type="ECO:0000313" key="2">
    <source>
        <dbReference type="EMBL" id="KKN59660.1"/>
    </source>
</evidence>
<dbReference type="EMBL" id="LAZR01000719">
    <property type="protein sequence ID" value="KKN59660.1"/>
    <property type="molecule type" value="Genomic_DNA"/>
</dbReference>
<accession>A0A0F9RT83</accession>
<gene>
    <name evidence="2" type="ORF">LCGC14_0539870</name>
</gene>
<feature type="domain" description="HNH nuclease" evidence="1">
    <location>
        <begin position="268"/>
        <end position="338"/>
    </location>
</feature>